<evidence type="ECO:0000313" key="5">
    <source>
        <dbReference type="Proteomes" id="UP001603857"/>
    </source>
</evidence>
<evidence type="ECO:0000313" key="4">
    <source>
        <dbReference type="EMBL" id="KAL2325763.1"/>
    </source>
</evidence>
<sequence length="536" mass="62299">MHRKLKKVDILRYRVEMIEHIFALMSHEARIDFEKSYGRVLDLLKIYVDPVFIRVLVHFWNPNLHCFEFPQFDLVPTLEEYELMLKWPKSAGVYTYREAHIVVDKVANLVKLPSHQSALVGNGNIRGWKLKTLEDHLSSLADKEDWSAFNKTLALIVFGTTLPPFHADIVDHTVMDAFFAWDVHLRSLVPVILADILLSVDFCHQKQGKPLRCCSTLLYVWGITHFYASSHMGTLPDPLRSFSKIPLRRRYAMEWKAEIEYWNINHFSWICPWFRHGDVLIQCGNYPIIPLMGLRGCIAYSPKLEMKQLMRTQTVPSQKKLGGLCFFYDSDHREETHAIYRAWEKPVYVGDRELGKARASVSSDYEEWRKRRGVPHPSTSHAPAAADGELQEKVDALTKKLEIIGAQLRTLEDDNKASSFVIDGLQRQCKKKDQEIERLKDECANINEKTTRATKMQKTDPNSQLREVSAKIAHLEAEHAKQTQLIKMMQEDLTLTRSEAQQWREVSQQRTVRLSQFREKEKRGLAQIGRICEERD</sequence>
<keyword evidence="5" id="KW-1185">Reference proteome</keyword>
<keyword evidence="1" id="KW-0175">Coiled coil</keyword>
<dbReference type="PANTHER" id="PTHR48154:SF1">
    <property type="entry name" value="PROTEIN, PUTATIVE-RELATED"/>
    <property type="match status" value="1"/>
</dbReference>
<evidence type="ECO:0000259" key="3">
    <source>
        <dbReference type="Pfam" id="PF24924"/>
    </source>
</evidence>
<dbReference type="PANTHER" id="PTHR48154">
    <property type="entry name" value="PROTEIN, PUTATIVE-RELATED"/>
    <property type="match status" value="1"/>
</dbReference>
<protein>
    <recommendedName>
        <fullName evidence="3">DUF7745 domain-containing protein</fullName>
    </recommendedName>
</protein>
<feature type="coiled-coil region" evidence="1">
    <location>
        <begin position="394"/>
        <end position="492"/>
    </location>
</feature>
<feature type="domain" description="DUF7745" evidence="3">
    <location>
        <begin position="24"/>
        <end position="372"/>
    </location>
</feature>
<dbReference type="AlphaFoldDB" id="A0ABD1LQK1"/>
<name>A0ABD1LQK1_9FABA</name>
<dbReference type="Proteomes" id="UP001603857">
    <property type="component" value="Unassembled WGS sequence"/>
</dbReference>
<dbReference type="InterPro" id="IPR056647">
    <property type="entry name" value="DUF7745"/>
</dbReference>
<organism evidence="4 5">
    <name type="scientific">Flemingia macrophylla</name>
    <dbReference type="NCBI Taxonomy" id="520843"/>
    <lineage>
        <taxon>Eukaryota</taxon>
        <taxon>Viridiplantae</taxon>
        <taxon>Streptophyta</taxon>
        <taxon>Embryophyta</taxon>
        <taxon>Tracheophyta</taxon>
        <taxon>Spermatophyta</taxon>
        <taxon>Magnoliopsida</taxon>
        <taxon>eudicotyledons</taxon>
        <taxon>Gunneridae</taxon>
        <taxon>Pentapetalae</taxon>
        <taxon>rosids</taxon>
        <taxon>fabids</taxon>
        <taxon>Fabales</taxon>
        <taxon>Fabaceae</taxon>
        <taxon>Papilionoideae</taxon>
        <taxon>50 kb inversion clade</taxon>
        <taxon>NPAAA clade</taxon>
        <taxon>indigoferoid/millettioid clade</taxon>
        <taxon>Phaseoleae</taxon>
        <taxon>Flemingia</taxon>
    </lineage>
</organism>
<feature type="region of interest" description="Disordered" evidence="2">
    <location>
        <begin position="365"/>
        <end position="389"/>
    </location>
</feature>
<accession>A0ABD1LQK1</accession>
<comment type="caution">
    <text evidence="4">The sequence shown here is derived from an EMBL/GenBank/DDBJ whole genome shotgun (WGS) entry which is preliminary data.</text>
</comment>
<feature type="compositionally biased region" description="Low complexity" evidence="2">
    <location>
        <begin position="375"/>
        <end position="386"/>
    </location>
</feature>
<reference evidence="4 5" key="1">
    <citation type="submission" date="2024-08" db="EMBL/GenBank/DDBJ databases">
        <title>Insights into the chromosomal genome structure of Flemingia macrophylla.</title>
        <authorList>
            <person name="Ding Y."/>
            <person name="Zhao Y."/>
            <person name="Bi W."/>
            <person name="Wu M."/>
            <person name="Zhao G."/>
            <person name="Gong Y."/>
            <person name="Li W."/>
            <person name="Zhang P."/>
        </authorList>
    </citation>
    <scope>NUCLEOTIDE SEQUENCE [LARGE SCALE GENOMIC DNA]</scope>
    <source>
        <strain evidence="4">DYQJB</strain>
        <tissue evidence="4">Leaf</tissue>
    </source>
</reference>
<gene>
    <name evidence="4" type="ORF">Fmac_024821</name>
</gene>
<evidence type="ECO:0000256" key="1">
    <source>
        <dbReference type="SAM" id="Coils"/>
    </source>
</evidence>
<dbReference type="Pfam" id="PF24924">
    <property type="entry name" value="DUF7745"/>
    <property type="match status" value="1"/>
</dbReference>
<evidence type="ECO:0000256" key="2">
    <source>
        <dbReference type="SAM" id="MobiDB-lite"/>
    </source>
</evidence>
<dbReference type="EMBL" id="JBGMDY010000008">
    <property type="protein sequence ID" value="KAL2325763.1"/>
    <property type="molecule type" value="Genomic_DNA"/>
</dbReference>
<proteinExistence type="predicted"/>